<protein>
    <recommendedName>
        <fullName evidence="3 10">Lipid-A-disaccharide synthase</fullName>
        <ecNumber evidence="2 10">2.4.1.182</ecNumber>
    </recommendedName>
</protein>
<keyword evidence="8" id="KW-0443">Lipid metabolism</keyword>
<evidence type="ECO:0000313" key="12">
    <source>
        <dbReference type="Proteomes" id="UP001279681"/>
    </source>
</evidence>
<evidence type="ECO:0000256" key="1">
    <source>
        <dbReference type="ARBA" id="ARBA00002056"/>
    </source>
</evidence>
<dbReference type="GO" id="GO:0008915">
    <property type="term" value="F:lipid-A-disaccharide synthase activity"/>
    <property type="evidence" value="ECO:0007669"/>
    <property type="project" value="UniProtKB-EC"/>
</dbReference>
<gene>
    <name evidence="11" type="primary">lpxB</name>
    <name evidence="11" type="ORF">RFV38_02075</name>
</gene>
<dbReference type="SUPFAM" id="SSF53756">
    <property type="entry name" value="UDP-Glycosyltransferase/glycogen phosphorylase"/>
    <property type="match status" value="1"/>
</dbReference>
<organism evidence="11 12">
    <name type="scientific">Candidatus Cetobacterium colombiensis</name>
    <dbReference type="NCBI Taxonomy" id="3073100"/>
    <lineage>
        <taxon>Bacteria</taxon>
        <taxon>Fusobacteriati</taxon>
        <taxon>Fusobacteriota</taxon>
        <taxon>Fusobacteriia</taxon>
        <taxon>Fusobacteriales</taxon>
        <taxon>Fusobacteriaceae</taxon>
        <taxon>Cetobacterium</taxon>
    </lineage>
</organism>
<dbReference type="RefSeq" id="WP_320312699.1">
    <property type="nucleotide sequence ID" value="NZ_JAVIKH010000002.1"/>
</dbReference>
<evidence type="ECO:0000256" key="6">
    <source>
        <dbReference type="ARBA" id="ARBA00022676"/>
    </source>
</evidence>
<dbReference type="NCBIfam" id="TIGR00215">
    <property type="entry name" value="lpxB"/>
    <property type="match status" value="1"/>
</dbReference>
<reference evidence="12" key="1">
    <citation type="submission" date="2023-07" db="EMBL/GenBank/DDBJ databases">
        <authorList>
            <person name="Colorado M.A."/>
            <person name="Villamil L.M."/>
            <person name="Melo J.F."/>
            <person name="Rodriguez J.A."/>
            <person name="Ruiz R.Y."/>
        </authorList>
    </citation>
    <scope>NUCLEOTIDE SEQUENCE [LARGE SCALE GENOMIC DNA]</scope>
    <source>
        <strain evidence="12">C33</strain>
    </source>
</reference>
<keyword evidence="7 11" id="KW-0808">Transferase</keyword>
<proteinExistence type="predicted"/>
<comment type="caution">
    <text evidence="11">The sequence shown here is derived from an EMBL/GenBank/DDBJ whole genome shotgun (WGS) entry which is preliminary data.</text>
</comment>
<dbReference type="Proteomes" id="UP001279681">
    <property type="component" value="Unassembled WGS sequence"/>
</dbReference>
<sequence length="361" mass="41815">MKIFVSTGEVSGDLHLSYLVKEARELNKNVEFFGVAGKHSKSVGVNIIQDIDELAIMGFTEAIKKYSYLKKKAEEYLEFIKKENIKKVIMVDYGGFNLKFLELLKKEIKDIEVYYYIPPKLWIWGEKRIDKLKLADHIMVIFPWEIDFYKKHGVEAIYYGNPFTERYQSIERTGDKILLLPGSRKQEIKSLMPDFIELIRRNPEEKYLLKLSSKDHLKWIDEDVSVYKNLEISYDLSLNKGVKESKIAIAASGTVTLELALLGIPTIVVYKTSFINYFIAKYILKVGFVSLPNLTLNEEVFPELLQKKCTPDEIDKSIKTVLENLNSVQEKIQRIREKLSGVDITKKYAEFLLKGRDDGKN</sequence>
<keyword evidence="12" id="KW-1185">Reference proteome</keyword>
<keyword evidence="4" id="KW-0444">Lipid biosynthesis</keyword>
<evidence type="ECO:0000256" key="3">
    <source>
        <dbReference type="ARBA" id="ARBA00020902"/>
    </source>
</evidence>
<evidence type="ECO:0000256" key="8">
    <source>
        <dbReference type="ARBA" id="ARBA00023098"/>
    </source>
</evidence>
<evidence type="ECO:0000256" key="7">
    <source>
        <dbReference type="ARBA" id="ARBA00022679"/>
    </source>
</evidence>
<evidence type="ECO:0000256" key="9">
    <source>
        <dbReference type="ARBA" id="ARBA00048975"/>
    </source>
</evidence>
<keyword evidence="5" id="KW-0441">Lipid A biosynthesis</keyword>
<evidence type="ECO:0000313" key="11">
    <source>
        <dbReference type="EMBL" id="MDX8335289.1"/>
    </source>
</evidence>
<comment type="function">
    <text evidence="1">Condensation of UDP-2,3-diacylglucosamine and 2,3-diacylglucosamine-1-phosphate to form lipid A disaccharide, a precursor of lipid A, a phosphorylated glycolipid that anchors the lipopolysaccharide to the outer membrane of the cell.</text>
</comment>
<accession>A0ABU4W9A8</accession>
<keyword evidence="6 11" id="KW-0328">Glycosyltransferase</keyword>
<dbReference type="InterPro" id="IPR003835">
    <property type="entry name" value="Glyco_trans_19"/>
</dbReference>
<dbReference type="PANTHER" id="PTHR30372">
    <property type="entry name" value="LIPID-A-DISACCHARIDE SYNTHASE"/>
    <property type="match status" value="1"/>
</dbReference>
<dbReference type="Gene3D" id="3.40.50.2000">
    <property type="entry name" value="Glycogen Phosphorylase B"/>
    <property type="match status" value="1"/>
</dbReference>
<evidence type="ECO:0000256" key="10">
    <source>
        <dbReference type="NCBIfam" id="TIGR00215"/>
    </source>
</evidence>
<evidence type="ECO:0000256" key="2">
    <source>
        <dbReference type="ARBA" id="ARBA00012687"/>
    </source>
</evidence>
<dbReference type="Pfam" id="PF02684">
    <property type="entry name" value="LpxB"/>
    <property type="match status" value="1"/>
</dbReference>
<dbReference type="PANTHER" id="PTHR30372:SF4">
    <property type="entry name" value="LIPID-A-DISACCHARIDE SYNTHASE, MITOCHONDRIAL-RELATED"/>
    <property type="match status" value="1"/>
</dbReference>
<dbReference type="EC" id="2.4.1.182" evidence="2 10"/>
<name>A0ABU4W9A8_9FUSO</name>
<dbReference type="EMBL" id="JAVIKH010000002">
    <property type="protein sequence ID" value="MDX8335289.1"/>
    <property type="molecule type" value="Genomic_DNA"/>
</dbReference>
<evidence type="ECO:0000256" key="5">
    <source>
        <dbReference type="ARBA" id="ARBA00022556"/>
    </source>
</evidence>
<comment type="catalytic activity">
    <reaction evidence="9">
        <text>a lipid X + a UDP-2-N,3-O-bis[(3R)-3-hydroxyacyl]-alpha-D-glucosamine = a lipid A disaccharide + UDP + H(+)</text>
        <dbReference type="Rhea" id="RHEA:67828"/>
        <dbReference type="ChEBI" id="CHEBI:15378"/>
        <dbReference type="ChEBI" id="CHEBI:58223"/>
        <dbReference type="ChEBI" id="CHEBI:137748"/>
        <dbReference type="ChEBI" id="CHEBI:176338"/>
        <dbReference type="ChEBI" id="CHEBI:176343"/>
        <dbReference type="EC" id="2.4.1.182"/>
    </reaction>
</comment>
<evidence type="ECO:0000256" key="4">
    <source>
        <dbReference type="ARBA" id="ARBA00022516"/>
    </source>
</evidence>